<dbReference type="SUPFAM" id="SSF48008">
    <property type="entry name" value="GntR ligand-binding domain-like"/>
    <property type="match status" value="1"/>
</dbReference>
<dbReference type="InterPro" id="IPR036388">
    <property type="entry name" value="WH-like_DNA-bd_sf"/>
</dbReference>
<evidence type="ECO:0000313" key="7">
    <source>
        <dbReference type="Proteomes" id="UP000275951"/>
    </source>
</evidence>
<dbReference type="Proteomes" id="UP001555100">
    <property type="component" value="Unassembled WGS sequence"/>
</dbReference>
<dbReference type="InterPro" id="IPR000524">
    <property type="entry name" value="Tscrpt_reg_HTH_GntR"/>
</dbReference>
<dbReference type="STRING" id="1661.CQ11_09320"/>
<sequence length="236" mass="26752">MTNSRFEDIVHVLGPRIANGELQPDEAITLADIEEEFECSRTVAREVQRSLEECGFVIPQRRRGLVVQSLARWDVLNPRVIRWRLSGPQGDRQMRSLIDLREAIEPMAAELAAQFAPRDLRDELLNLAAELTRLGSVASSAEFMDADVRFHTLILEASGNEMFVSLGSTIEAMLKWRAENMLMPPRPEPRALRDHEAIARAIYTGDAITAREAMRDIVVEVRTAFNSRKPNVLRFD</sequence>
<keyword evidence="8" id="KW-1185">Reference proteome</keyword>
<feature type="domain" description="HTH gntR-type" evidence="4">
    <location>
        <begin position="3"/>
        <end position="70"/>
    </location>
</feature>
<dbReference type="Gene3D" id="1.10.10.10">
    <property type="entry name" value="Winged helix-like DNA-binding domain superfamily/Winged helix DNA-binding domain"/>
    <property type="match status" value="1"/>
</dbReference>
<dbReference type="EMBL" id="JBAGNM010000003">
    <property type="protein sequence ID" value="MEW6954339.1"/>
    <property type="molecule type" value="Genomic_DNA"/>
</dbReference>
<dbReference type="PANTHER" id="PTHR43537">
    <property type="entry name" value="TRANSCRIPTIONAL REGULATOR, GNTR FAMILY"/>
    <property type="match status" value="1"/>
</dbReference>
<dbReference type="PROSITE" id="PS50949">
    <property type="entry name" value="HTH_GNTR"/>
    <property type="match status" value="1"/>
</dbReference>
<keyword evidence="3" id="KW-0804">Transcription</keyword>
<dbReference type="Pfam" id="PF00392">
    <property type="entry name" value="GntR"/>
    <property type="match status" value="1"/>
</dbReference>
<evidence type="ECO:0000313" key="8">
    <source>
        <dbReference type="Proteomes" id="UP001555100"/>
    </source>
</evidence>
<accession>A0A2S0RN90</accession>
<dbReference type="GO" id="GO:0003677">
    <property type="term" value="F:DNA binding"/>
    <property type="evidence" value="ECO:0007669"/>
    <property type="project" value="UniProtKB-KW"/>
</dbReference>
<keyword evidence="2" id="KW-0238">DNA-binding</keyword>
<evidence type="ECO:0000259" key="4">
    <source>
        <dbReference type="PROSITE" id="PS50949"/>
    </source>
</evidence>
<dbReference type="Proteomes" id="UP000275951">
    <property type="component" value="Chromosome"/>
</dbReference>
<evidence type="ECO:0000256" key="2">
    <source>
        <dbReference type="ARBA" id="ARBA00023125"/>
    </source>
</evidence>
<gene>
    <name evidence="5" type="ORF">EBQ10_09050</name>
    <name evidence="6" type="ORF">V3M73_04805</name>
</gene>
<protein>
    <submittedName>
        <fullName evidence="6">FCD domain-containing protein</fullName>
    </submittedName>
    <submittedName>
        <fullName evidence="5">FadR family transcriptional regulator</fullName>
    </submittedName>
</protein>
<dbReference type="OrthoDB" id="4164516at2"/>
<evidence type="ECO:0000313" key="5">
    <source>
        <dbReference type="EMBL" id="AZR07414.1"/>
    </source>
</evidence>
<dbReference type="AlphaFoldDB" id="A0A2S0RN90"/>
<dbReference type="SMART" id="SM00345">
    <property type="entry name" value="HTH_GNTR"/>
    <property type="match status" value="1"/>
</dbReference>
<dbReference type="InterPro" id="IPR008920">
    <property type="entry name" value="TF_FadR/GntR_C"/>
</dbReference>
<reference evidence="6 8" key="2">
    <citation type="submission" date="2024-01" db="EMBL/GenBank/DDBJ databases">
        <title>Genomic analysis and antimicrobial resistance profiles of Trueperella pyogenes isolated from domestic and wild animals.</title>
        <authorList>
            <person name="Magossi G."/>
            <person name="Gzyl K.E."/>
            <person name="Holman D.B."/>
            <person name="Amat S."/>
        </authorList>
    </citation>
    <scope>NUCLEOTIDE SEQUENCE [LARGE SCALE GENOMIC DNA]</scope>
    <source>
        <strain evidence="6 8">1494</strain>
    </source>
</reference>
<dbReference type="Gene3D" id="1.20.120.530">
    <property type="entry name" value="GntR ligand-binding domain-like"/>
    <property type="match status" value="1"/>
</dbReference>
<name>A0A2S0RN90_9ACTO</name>
<evidence type="ECO:0000256" key="1">
    <source>
        <dbReference type="ARBA" id="ARBA00023015"/>
    </source>
</evidence>
<proteinExistence type="predicted"/>
<dbReference type="PANTHER" id="PTHR43537:SF44">
    <property type="entry name" value="GNTR FAMILY REGULATORY PROTEIN"/>
    <property type="match status" value="1"/>
</dbReference>
<evidence type="ECO:0000256" key="3">
    <source>
        <dbReference type="ARBA" id="ARBA00023163"/>
    </source>
</evidence>
<dbReference type="GO" id="GO:0003700">
    <property type="term" value="F:DNA-binding transcription factor activity"/>
    <property type="evidence" value="ECO:0007669"/>
    <property type="project" value="InterPro"/>
</dbReference>
<reference evidence="5 7" key="1">
    <citation type="submission" date="2018-11" db="EMBL/GenBank/DDBJ databases">
        <title>Multidrug-resistant genes are associated with an 42-kb island TGI1 carrying a complex class 1 integron in a Trueperella pyogenes.</title>
        <authorList>
            <person name="Dong W."/>
        </authorList>
    </citation>
    <scope>NUCLEOTIDE SEQUENCE [LARGE SCALE GENOMIC DNA]</scope>
    <source>
        <strain evidence="5 7">TP4</strain>
    </source>
</reference>
<organism evidence="5 7">
    <name type="scientific">Trueperella pyogenes</name>
    <dbReference type="NCBI Taxonomy" id="1661"/>
    <lineage>
        <taxon>Bacteria</taxon>
        <taxon>Bacillati</taxon>
        <taxon>Actinomycetota</taxon>
        <taxon>Actinomycetes</taxon>
        <taxon>Actinomycetales</taxon>
        <taxon>Actinomycetaceae</taxon>
        <taxon>Trueperella</taxon>
    </lineage>
</organism>
<dbReference type="EMBL" id="CP033905">
    <property type="protein sequence ID" value="AZR07414.1"/>
    <property type="molecule type" value="Genomic_DNA"/>
</dbReference>
<dbReference type="SUPFAM" id="SSF46785">
    <property type="entry name" value="Winged helix' DNA-binding domain"/>
    <property type="match status" value="1"/>
</dbReference>
<dbReference type="InterPro" id="IPR036390">
    <property type="entry name" value="WH_DNA-bd_sf"/>
</dbReference>
<dbReference type="Pfam" id="PF07729">
    <property type="entry name" value="FCD"/>
    <property type="match status" value="1"/>
</dbReference>
<keyword evidence="1" id="KW-0805">Transcription regulation</keyword>
<evidence type="ECO:0000313" key="6">
    <source>
        <dbReference type="EMBL" id="MEW6954339.1"/>
    </source>
</evidence>
<dbReference type="RefSeq" id="WP_053793276.1">
    <property type="nucleotide sequence ID" value="NZ_CP012649.1"/>
</dbReference>
<dbReference type="GeneID" id="97530772"/>
<dbReference type="InterPro" id="IPR011711">
    <property type="entry name" value="GntR_C"/>
</dbReference>
<dbReference type="SMART" id="SM00895">
    <property type="entry name" value="FCD"/>
    <property type="match status" value="1"/>
</dbReference>